<comment type="similarity">
    <text evidence="2">Belongs to the peptidase C59 family.</text>
</comment>
<comment type="pathway">
    <text evidence="1">Lipid metabolism; bile acid biosynthesis.</text>
</comment>
<organism evidence="11 12">
    <name type="scientific">Limosilactobacillus albertensis</name>
    <dbReference type="NCBI Taxonomy" id="2759752"/>
    <lineage>
        <taxon>Bacteria</taxon>
        <taxon>Bacillati</taxon>
        <taxon>Bacillota</taxon>
        <taxon>Bacilli</taxon>
        <taxon>Lactobacillales</taxon>
        <taxon>Lactobacillaceae</taxon>
        <taxon>Limosilactobacillus</taxon>
    </lineage>
</organism>
<evidence type="ECO:0000259" key="10">
    <source>
        <dbReference type="Pfam" id="PF02275"/>
    </source>
</evidence>
<evidence type="ECO:0000256" key="3">
    <source>
        <dbReference type="ARBA" id="ARBA00022801"/>
    </source>
</evidence>
<evidence type="ECO:0000256" key="9">
    <source>
        <dbReference type="ARBA" id="ARBA00048897"/>
    </source>
</evidence>
<keyword evidence="4" id="KW-0443">Lipid metabolism</keyword>
<comment type="caution">
    <text evidence="11">The sequence shown here is derived from an EMBL/GenBank/DDBJ whole genome shotgun (WGS) entry which is preliminary data.</text>
</comment>
<accession>A0A7W3TTX4</accession>
<dbReference type="SUPFAM" id="SSF56235">
    <property type="entry name" value="N-terminal nucleophile aminohydrolases (Ntn hydrolases)"/>
    <property type="match status" value="1"/>
</dbReference>
<feature type="domain" description="Choloylglycine hydrolase/NAAA C-terminal" evidence="10">
    <location>
        <begin position="2"/>
        <end position="313"/>
    </location>
</feature>
<dbReference type="InterPro" id="IPR047711">
    <property type="entry name" value="CBAH"/>
</dbReference>
<evidence type="ECO:0000256" key="6">
    <source>
        <dbReference type="ARBA" id="ARBA00044804"/>
    </source>
</evidence>
<dbReference type="Gene3D" id="3.60.60.10">
    <property type="entry name" value="Penicillin V Acylase, Chain A"/>
    <property type="match status" value="1"/>
</dbReference>
<gene>
    <name evidence="11" type="ORF">H5S40_10900</name>
</gene>
<reference evidence="11 12" key="1">
    <citation type="submission" date="2020-07" db="EMBL/GenBank/DDBJ databases">
        <title>Description of Limosilactobacillus balticus sp. nov., Limosilactobacillus agrestis sp. nov., Limosilactobacillus albertensis sp. nov., Limosilactobacillus rudii sp. nov., Limosilactobacillus fastidiosus sp. nov., five novel Limosilactobacillus species isolated from the vertebrate gastrointestinal tract, and proposal of 6 subspecies of Limosilactobacillus reuteri adapted to the gastrointestinal tract of specific vertebrate hosts.</title>
        <authorList>
            <person name="Li F."/>
            <person name="Cheng C."/>
            <person name="Zheng J."/>
            <person name="Quevedo R.M."/>
            <person name="Li J."/>
            <person name="Roos S."/>
            <person name="Gaenzle M.G."/>
            <person name="Walter J."/>
        </authorList>
    </citation>
    <scope>NUCLEOTIDE SEQUENCE [LARGE SCALE GENOMIC DNA]</scope>
    <source>
        <strain evidence="11 12">RRLNB_1_1</strain>
    </source>
</reference>
<evidence type="ECO:0000256" key="4">
    <source>
        <dbReference type="ARBA" id="ARBA00023098"/>
    </source>
</evidence>
<dbReference type="Pfam" id="PF02275">
    <property type="entry name" value="CBAH"/>
    <property type="match status" value="1"/>
</dbReference>
<dbReference type="InterPro" id="IPR029132">
    <property type="entry name" value="CBAH/NAAA_C"/>
</dbReference>
<evidence type="ECO:0000256" key="2">
    <source>
        <dbReference type="ARBA" id="ARBA00006625"/>
    </source>
</evidence>
<dbReference type="GO" id="GO:0006629">
    <property type="term" value="P:lipid metabolic process"/>
    <property type="evidence" value="ECO:0007669"/>
    <property type="project" value="UniProtKB-KW"/>
</dbReference>
<dbReference type="RefSeq" id="WP_182599145.1">
    <property type="nucleotide sequence ID" value="NZ_JACIVC010000070.1"/>
</dbReference>
<dbReference type="InterPro" id="IPR029055">
    <property type="entry name" value="Ntn_hydrolases_N"/>
</dbReference>
<evidence type="ECO:0000313" key="11">
    <source>
        <dbReference type="EMBL" id="MBB1070653.1"/>
    </source>
</evidence>
<dbReference type="CDD" id="cd00542">
    <property type="entry name" value="Ntn_PVA"/>
    <property type="match status" value="1"/>
</dbReference>
<comment type="catalytic activity">
    <reaction evidence="9">
        <text>taurodeoxycholate + H2O = deoxycholate + taurine</text>
        <dbReference type="Rhea" id="RHEA:47556"/>
        <dbReference type="ChEBI" id="CHEBI:15377"/>
        <dbReference type="ChEBI" id="CHEBI:23614"/>
        <dbReference type="ChEBI" id="CHEBI:36261"/>
        <dbReference type="ChEBI" id="CHEBI:507393"/>
    </reaction>
    <physiologicalReaction direction="left-to-right" evidence="9">
        <dbReference type="Rhea" id="RHEA:47557"/>
    </physiologicalReaction>
</comment>
<protein>
    <recommendedName>
        <fullName evidence="5">choloylglycine hydrolase</fullName>
        <ecNumber evidence="5">3.5.1.24</ecNumber>
    </recommendedName>
    <alternativeName>
        <fullName evidence="6">Bile salt hydrolase</fullName>
    </alternativeName>
    <alternativeName>
        <fullName evidence="7">Choloylglycine hydrolase</fullName>
    </alternativeName>
</protein>
<dbReference type="PANTHER" id="PTHR35527">
    <property type="entry name" value="CHOLOYLGLYCINE HYDROLASE"/>
    <property type="match status" value="1"/>
</dbReference>
<evidence type="ECO:0000256" key="8">
    <source>
        <dbReference type="ARBA" id="ARBA00047285"/>
    </source>
</evidence>
<dbReference type="NCBIfam" id="NF038245">
    <property type="entry name" value="bile_salt_hydro"/>
    <property type="match status" value="1"/>
</dbReference>
<sequence>MCTSIIYPAGDYYFGRNLDLEVDLGQRIVITPRNKNLEFREMPNLEHHYAIIGMSIIRDDYPLYFDGINEKGVGMAGLNFNGPAHYFPVQQGKDNIASFELVPYILATASSVNEAKKLLANANIANLNFSDKLQAAPLHWIIADKTGASITVESTIEGLKVYDNPVGVLTNNPEFPRQLVNLSNYRGISPTAPENTIAPKVDLPVYSRGFGSHFLPGGMDSESRFVKATFAKMHAPVGNSEVENITNYFHILQSVEQQKGLDEIAPNTYEYTIYSDGSNLSKGIFYYRTYENSQINSVDMHKENLETSELITYRVQNQQEINHQN</sequence>
<evidence type="ECO:0000256" key="7">
    <source>
        <dbReference type="ARBA" id="ARBA00044806"/>
    </source>
</evidence>
<evidence type="ECO:0000256" key="1">
    <source>
        <dbReference type="ARBA" id="ARBA00004860"/>
    </source>
</evidence>
<evidence type="ECO:0000313" key="12">
    <source>
        <dbReference type="Proteomes" id="UP000518316"/>
    </source>
</evidence>
<evidence type="ECO:0000256" key="5">
    <source>
        <dbReference type="ARBA" id="ARBA00044769"/>
    </source>
</evidence>
<name>A0A7W3TTX4_9LACO</name>
<dbReference type="PANTHER" id="PTHR35527:SF2">
    <property type="entry name" value="HYDROLASE"/>
    <property type="match status" value="1"/>
</dbReference>
<dbReference type="Proteomes" id="UP000518316">
    <property type="component" value="Unassembled WGS sequence"/>
</dbReference>
<dbReference type="InterPro" id="IPR052193">
    <property type="entry name" value="Peptidase_C59"/>
</dbReference>
<proteinExistence type="inferred from homology"/>
<dbReference type="EC" id="3.5.1.24" evidence="5"/>
<dbReference type="EMBL" id="JACIVC010000070">
    <property type="protein sequence ID" value="MBB1070653.1"/>
    <property type="molecule type" value="Genomic_DNA"/>
</dbReference>
<dbReference type="GO" id="GO:0045302">
    <property type="term" value="F:choloylglycine hydrolase activity"/>
    <property type="evidence" value="ECO:0007669"/>
    <property type="project" value="UniProtKB-EC"/>
</dbReference>
<keyword evidence="3 11" id="KW-0378">Hydrolase</keyword>
<keyword evidence="12" id="KW-1185">Reference proteome</keyword>
<comment type="catalytic activity">
    <reaction evidence="8">
        <text>cholate + taurine = taurocholate + H2O</text>
        <dbReference type="Rhea" id="RHEA:47108"/>
        <dbReference type="ChEBI" id="CHEBI:15377"/>
        <dbReference type="ChEBI" id="CHEBI:29747"/>
        <dbReference type="ChEBI" id="CHEBI:36257"/>
        <dbReference type="ChEBI" id="CHEBI:507393"/>
    </reaction>
    <physiologicalReaction direction="right-to-left" evidence="8">
        <dbReference type="Rhea" id="RHEA:47110"/>
    </physiologicalReaction>
</comment>
<dbReference type="AlphaFoldDB" id="A0A7W3TTX4"/>